<dbReference type="Pfam" id="PF06985">
    <property type="entry name" value="HET"/>
    <property type="match status" value="1"/>
</dbReference>
<sequence length="361" mass="40560">MFNPLFLDAMQVTLDLGYKYIWIDSLCIIQDAPDSGDWARECPSPDLREDWELCAGNAPGNGLQGGMLTVVRERLGNPGTPILPLSMFRTNSFRDAIPSSGCSAQDDRQKLLHNWYRYAVGNYSTTKLTYPQDKLPAISGLAAIYGRLLGTRYLAGHWEQHLLQSLSWTQNTNKTVPKAVGVAPSWSWASTNSPVTFRDLDEKVMPVSTIIHASAQRATSDPWGAVTTCRLRIRGPLQNLDRLRRSLAACPPGLNQWWADTNIPGLDDVSMVSKAIIYDQDADRHNIFLLPLFVNCFMSVRCLILKKVSRVDAKSFVRIGLYHMLDFRRPGDQMAGKVKYLGPNEVHEVFRGFETEEVEII</sequence>
<dbReference type="EMBL" id="JAQQWK010000011">
    <property type="protein sequence ID" value="KAK8024544.1"/>
    <property type="molecule type" value="Genomic_DNA"/>
</dbReference>
<evidence type="ECO:0000313" key="3">
    <source>
        <dbReference type="Proteomes" id="UP001444661"/>
    </source>
</evidence>
<dbReference type="PANTHER" id="PTHR33112:SF10">
    <property type="entry name" value="TOL"/>
    <property type="match status" value="1"/>
</dbReference>
<dbReference type="PANTHER" id="PTHR33112">
    <property type="entry name" value="DOMAIN PROTEIN, PUTATIVE-RELATED"/>
    <property type="match status" value="1"/>
</dbReference>
<keyword evidence="3" id="KW-1185">Reference proteome</keyword>
<accession>A0ABR1S576</accession>
<reference evidence="2 3" key="1">
    <citation type="submission" date="2023-01" db="EMBL/GenBank/DDBJ databases">
        <title>Analysis of 21 Apiospora genomes using comparative genomics revels a genus with tremendous synthesis potential of carbohydrate active enzymes and secondary metabolites.</title>
        <authorList>
            <person name="Sorensen T."/>
        </authorList>
    </citation>
    <scope>NUCLEOTIDE SEQUENCE [LARGE SCALE GENOMIC DNA]</scope>
    <source>
        <strain evidence="2 3">CBS 33761</strain>
    </source>
</reference>
<organism evidence="2 3">
    <name type="scientific">Apiospora rasikravindrae</name>
    <dbReference type="NCBI Taxonomy" id="990691"/>
    <lineage>
        <taxon>Eukaryota</taxon>
        <taxon>Fungi</taxon>
        <taxon>Dikarya</taxon>
        <taxon>Ascomycota</taxon>
        <taxon>Pezizomycotina</taxon>
        <taxon>Sordariomycetes</taxon>
        <taxon>Xylariomycetidae</taxon>
        <taxon>Amphisphaeriales</taxon>
        <taxon>Apiosporaceae</taxon>
        <taxon>Apiospora</taxon>
    </lineage>
</organism>
<dbReference type="Proteomes" id="UP001444661">
    <property type="component" value="Unassembled WGS sequence"/>
</dbReference>
<comment type="caution">
    <text evidence="2">The sequence shown here is derived from an EMBL/GenBank/DDBJ whole genome shotgun (WGS) entry which is preliminary data.</text>
</comment>
<evidence type="ECO:0000259" key="1">
    <source>
        <dbReference type="Pfam" id="PF06985"/>
    </source>
</evidence>
<protein>
    <submittedName>
        <fullName evidence="2">HET-domain-containing protein</fullName>
    </submittedName>
</protein>
<dbReference type="InterPro" id="IPR010730">
    <property type="entry name" value="HET"/>
</dbReference>
<proteinExistence type="predicted"/>
<evidence type="ECO:0000313" key="2">
    <source>
        <dbReference type="EMBL" id="KAK8024544.1"/>
    </source>
</evidence>
<name>A0ABR1S576_9PEZI</name>
<gene>
    <name evidence="2" type="ORF">PG993_012610</name>
</gene>
<feature type="domain" description="Heterokaryon incompatibility" evidence="1">
    <location>
        <begin position="6"/>
        <end position="41"/>
    </location>
</feature>